<protein>
    <submittedName>
        <fullName evidence="2">Uncharacterized protein</fullName>
    </submittedName>
</protein>
<sequence>MALSGPSAEFKNHTVYMKKNTCLVVLIFLSTAMTTTTIATQSRTFWSRGISGDLVGRDLRGVSCCYGSLLAAVVGSKGTTYIRAYLATIRTVVVSGIDNKRIYPLELTLETVLTRKSPKEGPPPLSPSDIPLWNHPTGSI</sequence>
<dbReference type="AlphaFoldDB" id="A0A7S3P2X2"/>
<name>A0A7S3P2X2_9STRA</name>
<reference evidence="2" key="1">
    <citation type="submission" date="2021-01" db="EMBL/GenBank/DDBJ databases">
        <authorList>
            <person name="Corre E."/>
            <person name="Pelletier E."/>
            <person name="Niang G."/>
            <person name="Scheremetjew M."/>
            <person name="Finn R."/>
            <person name="Kale V."/>
            <person name="Holt S."/>
            <person name="Cochrane G."/>
            <person name="Meng A."/>
            <person name="Brown T."/>
            <person name="Cohen L."/>
        </authorList>
    </citation>
    <scope>NUCLEOTIDE SEQUENCE</scope>
    <source>
        <strain evidence="2">CCMP127</strain>
    </source>
</reference>
<feature type="region of interest" description="Disordered" evidence="1">
    <location>
        <begin position="115"/>
        <end position="140"/>
    </location>
</feature>
<gene>
    <name evidence="2" type="ORF">ACOF00016_LOCUS6515</name>
</gene>
<organism evidence="2">
    <name type="scientific">Amphora coffeiformis</name>
    <dbReference type="NCBI Taxonomy" id="265554"/>
    <lineage>
        <taxon>Eukaryota</taxon>
        <taxon>Sar</taxon>
        <taxon>Stramenopiles</taxon>
        <taxon>Ochrophyta</taxon>
        <taxon>Bacillariophyta</taxon>
        <taxon>Bacillariophyceae</taxon>
        <taxon>Bacillariophycidae</taxon>
        <taxon>Thalassiophysales</taxon>
        <taxon>Catenulaceae</taxon>
        <taxon>Amphora</taxon>
    </lineage>
</organism>
<evidence type="ECO:0000256" key="1">
    <source>
        <dbReference type="SAM" id="MobiDB-lite"/>
    </source>
</evidence>
<dbReference type="EMBL" id="HBIM01007649">
    <property type="protein sequence ID" value="CAE0408805.1"/>
    <property type="molecule type" value="Transcribed_RNA"/>
</dbReference>
<proteinExistence type="predicted"/>
<accession>A0A7S3P2X2</accession>
<evidence type="ECO:0000313" key="2">
    <source>
        <dbReference type="EMBL" id="CAE0408805.1"/>
    </source>
</evidence>